<evidence type="ECO:0000313" key="1">
    <source>
        <dbReference type="EMBL" id="KAI0038606.1"/>
    </source>
</evidence>
<dbReference type="Proteomes" id="UP000814033">
    <property type="component" value="Unassembled WGS sequence"/>
</dbReference>
<evidence type="ECO:0000313" key="2">
    <source>
        <dbReference type="Proteomes" id="UP000814033"/>
    </source>
</evidence>
<sequence length="303" mass="33558">MAATSGAVHGEVIARSVRPAPQNSTAASSPCVRTTCHARKSRCEANDRLRTVPRLRVRNWRRDQARPRAAPRARRVRLRAMRAARPCSRRGDGLLERARPLALKSLLASERKGEAVEVGRERKEGTIALSLPPQSTTRRTHGHLGRLVSVLEGHGATRCRRAAQTYEQDAYDGRKKKTPLWAHSSCARAVIKLPVNASQRRTPPSRSAAGRAGSHELAGTLLTRRPARNNFLCNLRARRRAPTAFNTHLGRSLYRRSRRRHIAPTATCLTVGTPAQLQRRTRGGGGRRRWRAGGHAEGPRKCG</sequence>
<name>A0ACB8R3A5_9AGAM</name>
<accession>A0ACB8R3A5</accession>
<organism evidence="1 2">
    <name type="scientific">Auriscalpium vulgare</name>
    <dbReference type="NCBI Taxonomy" id="40419"/>
    <lineage>
        <taxon>Eukaryota</taxon>
        <taxon>Fungi</taxon>
        <taxon>Dikarya</taxon>
        <taxon>Basidiomycota</taxon>
        <taxon>Agaricomycotina</taxon>
        <taxon>Agaricomycetes</taxon>
        <taxon>Russulales</taxon>
        <taxon>Auriscalpiaceae</taxon>
        <taxon>Auriscalpium</taxon>
    </lineage>
</organism>
<gene>
    <name evidence="1" type="ORF">FA95DRAFT_1194760</name>
</gene>
<reference evidence="1" key="1">
    <citation type="submission" date="2021-02" db="EMBL/GenBank/DDBJ databases">
        <authorList>
            <consortium name="DOE Joint Genome Institute"/>
            <person name="Ahrendt S."/>
            <person name="Looney B.P."/>
            <person name="Miyauchi S."/>
            <person name="Morin E."/>
            <person name="Drula E."/>
            <person name="Courty P.E."/>
            <person name="Chicoki N."/>
            <person name="Fauchery L."/>
            <person name="Kohler A."/>
            <person name="Kuo A."/>
            <person name="Labutti K."/>
            <person name="Pangilinan J."/>
            <person name="Lipzen A."/>
            <person name="Riley R."/>
            <person name="Andreopoulos W."/>
            <person name="He G."/>
            <person name="Johnson J."/>
            <person name="Barry K.W."/>
            <person name="Grigoriev I.V."/>
            <person name="Nagy L."/>
            <person name="Hibbett D."/>
            <person name="Henrissat B."/>
            <person name="Matheny P.B."/>
            <person name="Labbe J."/>
            <person name="Martin F."/>
        </authorList>
    </citation>
    <scope>NUCLEOTIDE SEQUENCE</scope>
    <source>
        <strain evidence="1">FP105234-sp</strain>
    </source>
</reference>
<reference evidence="1" key="2">
    <citation type="journal article" date="2022" name="New Phytol.">
        <title>Evolutionary transition to the ectomycorrhizal habit in the genomes of a hyperdiverse lineage of mushroom-forming fungi.</title>
        <authorList>
            <person name="Looney B."/>
            <person name="Miyauchi S."/>
            <person name="Morin E."/>
            <person name="Drula E."/>
            <person name="Courty P.E."/>
            <person name="Kohler A."/>
            <person name="Kuo A."/>
            <person name="LaButti K."/>
            <person name="Pangilinan J."/>
            <person name="Lipzen A."/>
            <person name="Riley R."/>
            <person name="Andreopoulos W."/>
            <person name="He G."/>
            <person name="Johnson J."/>
            <person name="Nolan M."/>
            <person name="Tritt A."/>
            <person name="Barry K.W."/>
            <person name="Grigoriev I.V."/>
            <person name="Nagy L.G."/>
            <person name="Hibbett D."/>
            <person name="Henrissat B."/>
            <person name="Matheny P.B."/>
            <person name="Labbe J."/>
            <person name="Martin F.M."/>
        </authorList>
    </citation>
    <scope>NUCLEOTIDE SEQUENCE</scope>
    <source>
        <strain evidence="1">FP105234-sp</strain>
    </source>
</reference>
<proteinExistence type="predicted"/>
<comment type="caution">
    <text evidence="1">The sequence shown here is derived from an EMBL/GenBank/DDBJ whole genome shotgun (WGS) entry which is preliminary data.</text>
</comment>
<protein>
    <submittedName>
        <fullName evidence="1">Uncharacterized protein</fullName>
    </submittedName>
</protein>
<keyword evidence="2" id="KW-1185">Reference proteome</keyword>
<dbReference type="EMBL" id="MU276455">
    <property type="protein sequence ID" value="KAI0038606.1"/>
    <property type="molecule type" value="Genomic_DNA"/>
</dbReference>